<evidence type="ECO:0000313" key="6">
    <source>
        <dbReference type="EMBL" id="NOV47146.1"/>
    </source>
</evidence>
<name>A0A6M2DM70_XENCH</name>
<dbReference type="InterPro" id="IPR026109">
    <property type="entry name" value="GKAP1"/>
</dbReference>
<dbReference type="PANTHER" id="PTHR14899:SF0">
    <property type="entry name" value="G KINASE-ANCHORING PROTEIN 1"/>
    <property type="match status" value="1"/>
</dbReference>
<reference evidence="6" key="1">
    <citation type="submission" date="2020-03" db="EMBL/GenBank/DDBJ databases">
        <title>Transcriptomic Profiling of the Digestive Tract of the Rat Flea, Xenopsylla cheopis, Following Blood Feeding and Infection with Yersinia pestis.</title>
        <authorList>
            <person name="Bland D.M."/>
            <person name="Martens C.A."/>
            <person name="Virtaneva K."/>
            <person name="Kanakabandi K."/>
            <person name="Long D."/>
            <person name="Rosenke R."/>
            <person name="Saturday G.A."/>
            <person name="Hoyt F.H."/>
            <person name="Bruno D.P."/>
            <person name="Ribeiro J.M.C."/>
            <person name="Hinnebusch J."/>
        </authorList>
    </citation>
    <scope>NUCLEOTIDE SEQUENCE</scope>
</reference>
<protein>
    <submittedName>
        <fullName evidence="6">Putative g kinase-anchoring protein 1-like isoform x2</fullName>
    </submittedName>
</protein>
<dbReference type="GO" id="GO:0005794">
    <property type="term" value="C:Golgi apparatus"/>
    <property type="evidence" value="ECO:0007669"/>
    <property type="project" value="UniProtKB-SubCell"/>
</dbReference>
<evidence type="ECO:0000256" key="5">
    <source>
        <dbReference type="SAM" id="MobiDB-lite"/>
    </source>
</evidence>
<sequence>MAMSVPSRFACLKIEDDDYRPHNPNKEKNGNKKKQANNKSESKKQAKGNGNAKNNQQKTNQQPKKKKADKSAEQWEQWKQKDNVLVEECYEDDLQQALLLSKLEFEEKKHLNKQLKKSNDLIIRSDSTDGKEMKKQKNKAKAMSLDQFNNLMSGNVTERNSSSPEKDTEEKIDDDKEFFSRLQMETKEELSKEHLRETVQVRQPPTTEVITSAQYHEHLNQKDEEIKKMRAELEEMKAELMDVKIRNKRLCAILGQGEMREKAEVLIDVERLTRVQAELTAEVQSLHAQLEQEKSKKHYSNDKDHKAKDKRKRDNGVSKTAD</sequence>
<dbReference type="GO" id="GO:0007165">
    <property type="term" value="P:signal transduction"/>
    <property type="evidence" value="ECO:0007669"/>
    <property type="project" value="InterPro"/>
</dbReference>
<keyword evidence="6" id="KW-0418">Kinase</keyword>
<feature type="compositionally biased region" description="Basic and acidic residues" evidence="5">
    <location>
        <begin position="290"/>
        <end position="322"/>
    </location>
</feature>
<feature type="region of interest" description="Disordered" evidence="5">
    <location>
        <begin position="288"/>
        <end position="322"/>
    </location>
</feature>
<comment type="similarity">
    <text evidence="2">Belongs to the GKAP1 family.</text>
</comment>
<organism evidence="6">
    <name type="scientific">Xenopsylla cheopis</name>
    <name type="common">Oriental rat flea</name>
    <name type="synonym">Pulex cheopis</name>
    <dbReference type="NCBI Taxonomy" id="163159"/>
    <lineage>
        <taxon>Eukaryota</taxon>
        <taxon>Metazoa</taxon>
        <taxon>Ecdysozoa</taxon>
        <taxon>Arthropoda</taxon>
        <taxon>Hexapoda</taxon>
        <taxon>Insecta</taxon>
        <taxon>Pterygota</taxon>
        <taxon>Neoptera</taxon>
        <taxon>Endopterygota</taxon>
        <taxon>Siphonaptera</taxon>
        <taxon>Pulicidae</taxon>
        <taxon>Xenopsyllinae</taxon>
        <taxon>Xenopsylla</taxon>
    </lineage>
</organism>
<keyword evidence="6" id="KW-0808">Transferase</keyword>
<dbReference type="EMBL" id="GIIL01003420">
    <property type="protein sequence ID" value="NOV47146.1"/>
    <property type="molecule type" value="Transcribed_RNA"/>
</dbReference>
<feature type="compositionally biased region" description="Basic and acidic residues" evidence="5">
    <location>
        <begin position="164"/>
        <end position="176"/>
    </location>
</feature>
<keyword evidence="4" id="KW-0175">Coiled coil</keyword>
<proteinExistence type="inferred from homology"/>
<feature type="compositionally biased region" description="Low complexity" evidence="5">
    <location>
        <begin position="47"/>
        <end position="62"/>
    </location>
</feature>
<evidence type="ECO:0000256" key="1">
    <source>
        <dbReference type="ARBA" id="ARBA00004555"/>
    </source>
</evidence>
<accession>A0A6M2DM70</accession>
<comment type="subcellular location">
    <subcellularLocation>
        <location evidence="1">Golgi apparatus</location>
    </subcellularLocation>
</comment>
<dbReference type="AlphaFoldDB" id="A0A6M2DM70"/>
<evidence type="ECO:0000256" key="3">
    <source>
        <dbReference type="ARBA" id="ARBA00023034"/>
    </source>
</evidence>
<dbReference type="GO" id="GO:0016301">
    <property type="term" value="F:kinase activity"/>
    <property type="evidence" value="ECO:0007669"/>
    <property type="project" value="UniProtKB-KW"/>
</dbReference>
<feature type="compositionally biased region" description="Polar residues" evidence="5">
    <location>
        <begin position="146"/>
        <end position="163"/>
    </location>
</feature>
<feature type="region of interest" description="Disordered" evidence="5">
    <location>
        <begin position="126"/>
        <end position="176"/>
    </location>
</feature>
<feature type="compositionally biased region" description="Basic and acidic residues" evidence="5">
    <location>
        <begin position="126"/>
        <end position="135"/>
    </location>
</feature>
<feature type="compositionally biased region" description="Basic and acidic residues" evidence="5">
    <location>
        <begin position="19"/>
        <end position="30"/>
    </location>
</feature>
<dbReference type="PRINTS" id="PR02083">
    <property type="entry name" value="GKINASEAP1"/>
</dbReference>
<feature type="region of interest" description="Disordered" evidence="5">
    <location>
        <begin position="1"/>
        <end position="76"/>
    </location>
</feature>
<evidence type="ECO:0000256" key="4">
    <source>
        <dbReference type="ARBA" id="ARBA00023054"/>
    </source>
</evidence>
<dbReference type="PANTHER" id="PTHR14899">
    <property type="entry name" value="G KINASE ANCHORING PROTEIN 1"/>
    <property type="match status" value="1"/>
</dbReference>
<evidence type="ECO:0000256" key="2">
    <source>
        <dbReference type="ARBA" id="ARBA00006662"/>
    </source>
</evidence>
<keyword evidence="3" id="KW-0333">Golgi apparatus</keyword>